<dbReference type="AlphaFoldDB" id="A0A7L3DXC6"/>
<dbReference type="InterPro" id="IPR029787">
    <property type="entry name" value="Nucleotide_cyclase"/>
</dbReference>
<organism evidence="5 6">
    <name type="scientific">Pluvianellus socialis</name>
    <name type="common">Magellanic plover</name>
    <dbReference type="NCBI Taxonomy" id="227228"/>
    <lineage>
        <taxon>Eukaryota</taxon>
        <taxon>Metazoa</taxon>
        <taxon>Chordata</taxon>
        <taxon>Craniata</taxon>
        <taxon>Vertebrata</taxon>
        <taxon>Euteleostomi</taxon>
        <taxon>Archelosauria</taxon>
        <taxon>Archosauria</taxon>
        <taxon>Dinosauria</taxon>
        <taxon>Saurischia</taxon>
        <taxon>Theropoda</taxon>
        <taxon>Coelurosauria</taxon>
        <taxon>Aves</taxon>
        <taxon>Neognathae</taxon>
        <taxon>Neoaves</taxon>
        <taxon>Charadriiformes</taxon>
        <taxon>Charadriidae</taxon>
        <taxon>Pluvianellus</taxon>
    </lineage>
</organism>
<keyword evidence="1" id="KW-0547">Nucleotide-binding</keyword>
<dbReference type="PANTHER" id="PTHR16305:SF28">
    <property type="entry name" value="GUANYLATE CYCLASE DOMAIN-CONTAINING PROTEIN"/>
    <property type="match status" value="1"/>
</dbReference>
<dbReference type="Proteomes" id="UP000519225">
    <property type="component" value="Unassembled WGS sequence"/>
</dbReference>
<dbReference type="PANTHER" id="PTHR16305">
    <property type="entry name" value="TESTICULAR SOLUBLE ADENYLYL CYCLASE"/>
    <property type="match status" value="1"/>
</dbReference>
<evidence type="ECO:0000256" key="4">
    <source>
        <dbReference type="SAM" id="MobiDB-lite"/>
    </source>
</evidence>
<keyword evidence="3" id="KW-0456">Lyase</keyword>
<feature type="non-terminal residue" evidence="5">
    <location>
        <position position="1"/>
    </location>
</feature>
<feature type="non-terminal residue" evidence="5">
    <location>
        <position position="816"/>
    </location>
</feature>
<dbReference type="GO" id="GO:0004016">
    <property type="term" value="F:adenylate cyclase activity"/>
    <property type="evidence" value="ECO:0007669"/>
    <property type="project" value="TreeGrafter"/>
</dbReference>
<proteinExistence type="predicted"/>
<dbReference type="EMBL" id="VZTS01052908">
    <property type="protein sequence ID" value="NXT59720.1"/>
    <property type="molecule type" value="Genomic_DNA"/>
</dbReference>
<evidence type="ECO:0000256" key="1">
    <source>
        <dbReference type="ARBA" id="ARBA00022741"/>
    </source>
</evidence>
<dbReference type="GO" id="GO:0005524">
    <property type="term" value="F:ATP binding"/>
    <property type="evidence" value="ECO:0007669"/>
    <property type="project" value="UniProtKB-KW"/>
</dbReference>
<reference evidence="5 6" key="1">
    <citation type="submission" date="2019-09" db="EMBL/GenBank/DDBJ databases">
        <title>Bird 10,000 Genomes (B10K) Project - Family phase.</title>
        <authorList>
            <person name="Zhang G."/>
        </authorList>
    </citation>
    <scope>NUCLEOTIDE SEQUENCE [LARGE SCALE GENOMIC DNA]</scope>
    <source>
        <strain evidence="5">B10K-DU-012-14</strain>
        <tissue evidence="5">Blood</tissue>
    </source>
</reference>
<dbReference type="GO" id="GO:0005737">
    <property type="term" value="C:cytoplasm"/>
    <property type="evidence" value="ECO:0007669"/>
    <property type="project" value="TreeGrafter"/>
</dbReference>
<dbReference type="Gene3D" id="3.30.70.1230">
    <property type="entry name" value="Nucleotide cyclase"/>
    <property type="match status" value="1"/>
</dbReference>
<evidence type="ECO:0000313" key="5">
    <source>
        <dbReference type="EMBL" id="NXT59720.1"/>
    </source>
</evidence>
<keyword evidence="6" id="KW-1185">Reference proteome</keyword>
<evidence type="ECO:0000256" key="3">
    <source>
        <dbReference type="ARBA" id="ARBA00023239"/>
    </source>
</evidence>
<gene>
    <name evidence="5" type="primary">Adcy10</name>
    <name evidence="5" type="ORF">PLUSOC_R01864</name>
</gene>
<name>A0A7L3DXC6_PLUSO</name>
<dbReference type="InterPro" id="IPR027417">
    <property type="entry name" value="P-loop_NTPase"/>
</dbReference>
<protein>
    <submittedName>
        <fullName evidence="5">ADCYA cyclase</fullName>
    </submittedName>
</protein>
<feature type="region of interest" description="Disordered" evidence="4">
    <location>
        <begin position="476"/>
        <end position="502"/>
    </location>
</feature>
<comment type="caution">
    <text evidence="5">The sequence shown here is derived from an EMBL/GenBank/DDBJ whole genome shotgun (WGS) entry which is preliminary data.</text>
</comment>
<accession>A0A7L3DXC6</accession>
<keyword evidence="2" id="KW-0067">ATP-binding</keyword>
<evidence type="ECO:0000313" key="6">
    <source>
        <dbReference type="Proteomes" id="UP000519225"/>
    </source>
</evidence>
<sequence>LGQKVNLAARMMVHYPELVSCDAVTYAASRLPPDYFKELPERALKGFSQPGTIYQYVGTTQESIFGMGLTKKRSEYGPLLGRKQEMDLFVSCLNAYKDLGQRNILAFEGTVGSGKSHLLTELACLGQAAGRSRVVAMELLEVNMRQSFSALRALMARALGLQDCDSCSDRQRMLKTKLQGTIEESSYCLLNDIFLVEFPVSDKVREMRETQRKMELHSTWAKVLKKTIAGEFGIFVIDNAHFIDAASWSIMSPVLRNISLFMVMSLAPGYARTESFRKAAADATCQKITYLHLEGLKASAVLQKVCKDLGVVSIPRDLARFLIQRSSGNPYYCEELLRCLRRNNVLSIQPRRPGEEATDTWEGLISKHLEASSLAATSSSSAGSDGSVCILRPDMNLEDTVLPAALKEIALTQLDQISLRKQMLVRFAAVIGPVFTTQLLWHILPAGIRHQMNCLLDMLVSDNILKWLKKTAVPEDVQEPPKGPATSWQAERGVQRPSARKPSVEQHSGVLAFCVPLLREAAYELWPQRQRVALHRKCAAFLERHAHKCKSCSQGDFVALHRFAVTSSQDGGSCEDPAAQGDSRSWEALVLAGEQLRMDRTLVPGEPLVAKSEQTTEVPGKTDGKDNAAGSCECKAIVESVLVPLVHHCVAMGDAARAFYCLLECAAAYLHVSNTYMALMKLNEAEVLRKSLQKKRNGIAGFEEATFFSLKGEVCCCLGRRKLAKKMISKALSLLKRQFPRTSVGAFVQCQVEKLPCAAYVSRRACSFPQEDRRKRLARLLRQSCCLSLLEQLFGREGTFSGQMFSRLAARMKANT</sequence>
<dbReference type="SUPFAM" id="SSF52540">
    <property type="entry name" value="P-loop containing nucleoside triphosphate hydrolases"/>
    <property type="match status" value="1"/>
</dbReference>
<evidence type="ECO:0000256" key="2">
    <source>
        <dbReference type="ARBA" id="ARBA00022840"/>
    </source>
</evidence>